<reference evidence="10 11" key="1">
    <citation type="submission" date="2023-12" db="EMBL/GenBank/DDBJ databases">
        <title>Gut-associated functions are favored during microbiome assembly across C. elegans life.</title>
        <authorList>
            <person name="Zimmermann J."/>
        </authorList>
    </citation>
    <scope>NUCLEOTIDE SEQUENCE [LARGE SCALE GENOMIC DNA]</scope>
    <source>
        <strain evidence="10 11">BIGb0393</strain>
    </source>
</reference>
<gene>
    <name evidence="10" type="primary">lafU</name>
    <name evidence="10" type="ORF">WH298_06285</name>
</gene>
<dbReference type="PANTHER" id="PTHR30329:SF21">
    <property type="entry name" value="LIPOPROTEIN YIAD-RELATED"/>
    <property type="match status" value="1"/>
</dbReference>
<protein>
    <submittedName>
        <fullName evidence="10">Lateral flagellar export/assembly protein LafU</fullName>
    </submittedName>
</protein>
<comment type="similarity">
    <text evidence="2">Belongs to the MotB family.</text>
</comment>
<dbReference type="NCBIfam" id="NF005273">
    <property type="entry name" value="PRK06778.1"/>
    <property type="match status" value="1"/>
</dbReference>
<accession>A0ABU8PQ16</accession>
<organism evidence="10 11">
    <name type="scientific">Pantoea nemavictus</name>
    <dbReference type="NCBI Taxonomy" id="2726955"/>
    <lineage>
        <taxon>Bacteria</taxon>
        <taxon>Pseudomonadati</taxon>
        <taxon>Pseudomonadota</taxon>
        <taxon>Gammaproteobacteria</taxon>
        <taxon>Enterobacterales</taxon>
        <taxon>Erwiniaceae</taxon>
        <taxon>Pantoea</taxon>
    </lineage>
</organism>
<evidence type="ECO:0000313" key="11">
    <source>
        <dbReference type="Proteomes" id="UP001362100"/>
    </source>
</evidence>
<feature type="domain" description="OmpA-like" evidence="9">
    <location>
        <begin position="165"/>
        <end position="284"/>
    </location>
</feature>
<evidence type="ECO:0000256" key="6">
    <source>
        <dbReference type="ARBA" id="ARBA00023136"/>
    </source>
</evidence>
<dbReference type="PROSITE" id="PS51123">
    <property type="entry name" value="OMPA_2"/>
    <property type="match status" value="1"/>
</dbReference>
<comment type="caution">
    <text evidence="10">The sequence shown here is derived from an EMBL/GenBank/DDBJ whole genome shotgun (WGS) entry which is preliminary data.</text>
</comment>
<dbReference type="InterPro" id="IPR050330">
    <property type="entry name" value="Bact_OuterMem_StrucFunc"/>
</dbReference>
<name>A0ABU8PQ16_9GAMM</name>
<keyword evidence="10" id="KW-0966">Cell projection</keyword>
<evidence type="ECO:0000256" key="3">
    <source>
        <dbReference type="ARBA" id="ARBA00022475"/>
    </source>
</evidence>
<sequence length="309" mass="34053">MKHNAHHTTIIKRGGKKAHHAHHGGAWKVAFADFTLAMMALFMVLWIMGAVTEDERKEIVAQLNGTSVFEGSGFNPFDVEKSMGSAGSSIIGETLAVSPPTQSATVSASPADNTLESGSKPQEDLDSVLSRSDAELTLLQSQIQQLINSYHAQNYLMLETLPQGLRILIQDDQDRMMFPRGSAVLTPFFQKLLTELGPVFNRIDNKIMISGHTDAAQYSGNAAYNNWNLSGDRALAARRALERGGLESARVLQVNAMASRMPRDREDPMSARNRRIEILVLTDAAAETLFQFYGREGENVVKPIAERLR</sequence>
<dbReference type="RefSeq" id="WP_009128191.1">
    <property type="nucleotide sequence ID" value="NZ_JACAWY010000001.1"/>
</dbReference>
<evidence type="ECO:0000256" key="8">
    <source>
        <dbReference type="SAM" id="MobiDB-lite"/>
    </source>
</evidence>
<dbReference type="InterPro" id="IPR006665">
    <property type="entry name" value="OmpA-like"/>
</dbReference>
<dbReference type="Pfam" id="PF00691">
    <property type="entry name" value="OmpA"/>
    <property type="match status" value="1"/>
</dbReference>
<keyword evidence="10" id="KW-0969">Cilium</keyword>
<dbReference type="Proteomes" id="UP001362100">
    <property type="component" value="Unassembled WGS sequence"/>
</dbReference>
<evidence type="ECO:0000256" key="7">
    <source>
        <dbReference type="PROSITE-ProRule" id="PRU00473"/>
    </source>
</evidence>
<keyword evidence="6 7" id="KW-0472">Membrane</keyword>
<evidence type="ECO:0000256" key="4">
    <source>
        <dbReference type="ARBA" id="ARBA00022692"/>
    </source>
</evidence>
<evidence type="ECO:0000259" key="9">
    <source>
        <dbReference type="PROSITE" id="PS51123"/>
    </source>
</evidence>
<dbReference type="InterPro" id="IPR036737">
    <property type="entry name" value="OmpA-like_sf"/>
</dbReference>
<evidence type="ECO:0000313" key="10">
    <source>
        <dbReference type="EMBL" id="MEJ5044818.1"/>
    </source>
</evidence>
<evidence type="ECO:0000256" key="2">
    <source>
        <dbReference type="ARBA" id="ARBA00008914"/>
    </source>
</evidence>
<dbReference type="SUPFAM" id="SSF103088">
    <property type="entry name" value="OmpA-like"/>
    <property type="match status" value="1"/>
</dbReference>
<evidence type="ECO:0000256" key="1">
    <source>
        <dbReference type="ARBA" id="ARBA00004162"/>
    </source>
</evidence>
<dbReference type="CDD" id="cd07185">
    <property type="entry name" value="OmpA_C-like"/>
    <property type="match status" value="1"/>
</dbReference>
<dbReference type="Pfam" id="PF13677">
    <property type="entry name" value="MotB_plug"/>
    <property type="match status" value="1"/>
</dbReference>
<proteinExistence type="inferred from homology"/>
<comment type="subcellular location">
    <subcellularLocation>
        <location evidence="1">Cell membrane</location>
        <topology evidence="1">Single-pass membrane protein</topology>
    </subcellularLocation>
</comment>
<feature type="region of interest" description="Disordered" evidence="8">
    <location>
        <begin position="101"/>
        <end position="126"/>
    </location>
</feature>
<dbReference type="PANTHER" id="PTHR30329">
    <property type="entry name" value="STATOR ELEMENT OF FLAGELLAR MOTOR COMPLEX"/>
    <property type="match status" value="1"/>
</dbReference>
<dbReference type="EMBL" id="JBBGZW010000001">
    <property type="protein sequence ID" value="MEJ5044818.1"/>
    <property type="molecule type" value="Genomic_DNA"/>
</dbReference>
<keyword evidence="10" id="KW-0282">Flagellum</keyword>
<keyword evidence="5" id="KW-1133">Transmembrane helix</keyword>
<keyword evidence="11" id="KW-1185">Reference proteome</keyword>
<keyword evidence="4" id="KW-0812">Transmembrane</keyword>
<keyword evidence="3" id="KW-1003">Cell membrane</keyword>
<dbReference type="Gene3D" id="3.30.1330.60">
    <property type="entry name" value="OmpA-like domain"/>
    <property type="match status" value="1"/>
</dbReference>
<feature type="compositionally biased region" description="Polar residues" evidence="8">
    <location>
        <begin position="101"/>
        <end position="120"/>
    </location>
</feature>
<evidence type="ECO:0000256" key="5">
    <source>
        <dbReference type="ARBA" id="ARBA00022989"/>
    </source>
</evidence>
<dbReference type="InterPro" id="IPR025713">
    <property type="entry name" value="MotB-like_N_dom"/>
</dbReference>